<evidence type="ECO:0000256" key="2">
    <source>
        <dbReference type="ARBA" id="ARBA00004718"/>
    </source>
</evidence>
<comment type="caution">
    <text evidence="8">The sequence shown here is derived from an EMBL/GenBank/DDBJ whole genome shotgun (WGS) entry which is preliminary data.</text>
</comment>
<comment type="similarity">
    <text evidence="3">Belongs to the ubiquitin-activating E1 family.</text>
</comment>
<evidence type="ECO:0000313" key="8">
    <source>
        <dbReference type="EMBL" id="KAF9511808.1"/>
    </source>
</evidence>
<protein>
    <recommendedName>
        <fullName evidence="6">Ubiquitin-like 1-activating enzyme E1A</fullName>
    </recommendedName>
</protein>
<dbReference type="Gene3D" id="3.40.50.720">
    <property type="entry name" value="NAD(P)-binding Rossmann-like Domain"/>
    <property type="match status" value="1"/>
</dbReference>
<keyword evidence="5" id="KW-0539">Nucleus</keyword>
<comment type="pathway">
    <text evidence="2">Protein modification; protein sumoylation.</text>
</comment>
<evidence type="ECO:0000259" key="7">
    <source>
        <dbReference type="Pfam" id="PF00899"/>
    </source>
</evidence>
<dbReference type="PRINTS" id="PR01849">
    <property type="entry name" value="UBIQUITINACT"/>
</dbReference>
<dbReference type="InterPro" id="IPR035985">
    <property type="entry name" value="Ubiquitin-activating_enz"/>
</dbReference>
<feature type="non-terminal residue" evidence="8">
    <location>
        <position position="1"/>
    </location>
</feature>
<gene>
    <name evidence="8" type="ORF">BS47DRAFT_1346221</name>
</gene>
<dbReference type="InterPro" id="IPR000011">
    <property type="entry name" value="UBQ/SUMO-activ_enz_E1-like"/>
</dbReference>
<dbReference type="Pfam" id="PF00899">
    <property type="entry name" value="ThiF"/>
    <property type="match status" value="1"/>
</dbReference>
<evidence type="ECO:0000256" key="4">
    <source>
        <dbReference type="ARBA" id="ARBA00022786"/>
    </source>
</evidence>
<dbReference type="SUPFAM" id="SSF69572">
    <property type="entry name" value="Activating enzymes of the ubiquitin-like proteins"/>
    <property type="match status" value="1"/>
</dbReference>
<dbReference type="GO" id="GO:0005737">
    <property type="term" value="C:cytoplasm"/>
    <property type="evidence" value="ECO:0007669"/>
    <property type="project" value="TreeGrafter"/>
</dbReference>
<dbReference type="OrthoDB" id="1708823at2759"/>
<dbReference type="GO" id="GO:0031510">
    <property type="term" value="C:SUMO activating enzyme complex"/>
    <property type="evidence" value="ECO:0007669"/>
    <property type="project" value="TreeGrafter"/>
</dbReference>
<evidence type="ECO:0000256" key="5">
    <source>
        <dbReference type="ARBA" id="ARBA00023242"/>
    </source>
</evidence>
<accession>A0A9P6DUM6</accession>
<evidence type="ECO:0000256" key="1">
    <source>
        <dbReference type="ARBA" id="ARBA00004123"/>
    </source>
</evidence>
<dbReference type="EMBL" id="MU128995">
    <property type="protein sequence ID" value="KAF9511808.1"/>
    <property type="molecule type" value="Genomic_DNA"/>
</dbReference>
<dbReference type="PANTHER" id="PTHR10953">
    <property type="entry name" value="UBIQUITIN-ACTIVATING ENZYME E1"/>
    <property type="match status" value="1"/>
</dbReference>
<dbReference type="InterPro" id="IPR045886">
    <property type="entry name" value="ThiF/MoeB/HesA"/>
</dbReference>
<evidence type="ECO:0000256" key="6">
    <source>
        <dbReference type="ARBA" id="ARBA00044354"/>
    </source>
</evidence>
<dbReference type="PANTHER" id="PTHR10953:SF162">
    <property type="entry name" value="SUMO-ACTIVATING ENZYME SUBUNIT 1"/>
    <property type="match status" value="1"/>
</dbReference>
<keyword evidence="9" id="KW-1185">Reference proteome</keyword>
<proteinExistence type="inferred from homology"/>
<dbReference type="GO" id="GO:0016925">
    <property type="term" value="P:protein sumoylation"/>
    <property type="evidence" value="ECO:0007669"/>
    <property type="project" value="TreeGrafter"/>
</dbReference>
<evidence type="ECO:0000313" key="9">
    <source>
        <dbReference type="Proteomes" id="UP000886523"/>
    </source>
</evidence>
<dbReference type="GO" id="GO:0019948">
    <property type="term" value="F:SUMO activating enzyme activity"/>
    <property type="evidence" value="ECO:0007669"/>
    <property type="project" value="TreeGrafter"/>
</dbReference>
<dbReference type="AlphaFoldDB" id="A0A9P6DUM6"/>
<keyword evidence="4" id="KW-0833">Ubl conjugation pathway</keyword>
<evidence type="ECO:0000256" key="3">
    <source>
        <dbReference type="ARBA" id="ARBA00005673"/>
    </source>
</evidence>
<dbReference type="InterPro" id="IPR000594">
    <property type="entry name" value="ThiF_NAD_FAD-bd"/>
</dbReference>
<name>A0A9P6DUM6_9AGAM</name>
<feature type="domain" description="THIF-type NAD/FAD binding fold" evidence="7">
    <location>
        <begin position="27"/>
        <end position="336"/>
    </location>
</feature>
<organism evidence="8 9">
    <name type="scientific">Hydnum rufescens UP504</name>
    <dbReference type="NCBI Taxonomy" id="1448309"/>
    <lineage>
        <taxon>Eukaryota</taxon>
        <taxon>Fungi</taxon>
        <taxon>Dikarya</taxon>
        <taxon>Basidiomycota</taxon>
        <taxon>Agaricomycotina</taxon>
        <taxon>Agaricomycetes</taxon>
        <taxon>Cantharellales</taxon>
        <taxon>Hydnaceae</taxon>
        <taxon>Hydnum</taxon>
    </lineage>
</organism>
<comment type="subcellular location">
    <subcellularLocation>
        <location evidence="1">Nucleus</location>
    </subcellularLocation>
</comment>
<dbReference type="Proteomes" id="UP000886523">
    <property type="component" value="Unassembled WGS sequence"/>
</dbReference>
<reference evidence="8" key="1">
    <citation type="journal article" date="2020" name="Nat. Commun.">
        <title>Large-scale genome sequencing of mycorrhizal fungi provides insights into the early evolution of symbiotic traits.</title>
        <authorList>
            <person name="Miyauchi S."/>
            <person name="Kiss E."/>
            <person name="Kuo A."/>
            <person name="Drula E."/>
            <person name="Kohler A."/>
            <person name="Sanchez-Garcia M."/>
            <person name="Morin E."/>
            <person name="Andreopoulos B."/>
            <person name="Barry K.W."/>
            <person name="Bonito G."/>
            <person name="Buee M."/>
            <person name="Carver A."/>
            <person name="Chen C."/>
            <person name="Cichocki N."/>
            <person name="Clum A."/>
            <person name="Culley D."/>
            <person name="Crous P.W."/>
            <person name="Fauchery L."/>
            <person name="Girlanda M."/>
            <person name="Hayes R.D."/>
            <person name="Keri Z."/>
            <person name="LaButti K."/>
            <person name="Lipzen A."/>
            <person name="Lombard V."/>
            <person name="Magnuson J."/>
            <person name="Maillard F."/>
            <person name="Murat C."/>
            <person name="Nolan M."/>
            <person name="Ohm R.A."/>
            <person name="Pangilinan J."/>
            <person name="Pereira M.F."/>
            <person name="Perotto S."/>
            <person name="Peter M."/>
            <person name="Pfister S."/>
            <person name="Riley R."/>
            <person name="Sitrit Y."/>
            <person name="Stielow J.B."/>
            <person name="Szollosi G."/>
            <person name="Zifcakova L."/>
            <person name="Stursova M."/>
            <person name="Spatafora J.W."/>
            <person name="Tedersoo L."/>
            <person name="Vaario L.M."/>
            <person name="Yamada A."/>
            <person name="Yan M."/>
            <person name="Wang P."/>
            <person name="Xu J."/>
            <person name="Bruns T."/>
            <person name="Baldrian P."/>
            <person name="Vilgalys R."/>
            <person name="Dunand C."/>
            <person name="Henrissat B."/>
            <person name="Grigoriev I.V."/>
            <person name="Hibbett D."/>
            <person name="Nagy L.G."/>
            <person name="Martin F.M."/>
        </authorList>
    </citation>
    <scope>NUCLEOTIDE SEQUENCE</scope>
    <source>
        <strain evidence="8">UP504</strain>
    </source>
</reference>
<sequence>LLLRPCIDGVGTSTAPTAITEDEAALYDRQIRLWGLEAQQRMRNATIVVVNLKGLATEVIKNVVLAGIGKLVVVDAADVSEEDLGAGFFFTESDVGSNRALAAKPQIRDLNPLVSVECISSNEVLEGEAFEALLETVDLVCVTDVPKDMIVRLNAACSQRGKKFYCGSTYGMRGYVFCDLGRHEYIAKDRSAPQDQPRDIKHVAEYTPFSTALQSSWKGLTKRQTKELNPAAVFSVMAVLEWQERHDNRLPDEESSAADELELIANGLLKDREVNVQVISQVPREQIEFMAATAAYEFSPICAVVGGMLAQDILKTLAAKDAPMANFFTFDGDTGAGTVCRLGM</sequence>